<gene>
    <name evidence="2" type="ORF">DDQ68_04485</name>
</gene>
<evidence type="ECO:0000313" key="3">
    <source>
        <dbReference type="Proteomes" id="UP000245999"/>
    </source>
</evidence>
<organism evidence="2 3">
    <name type="scientific">Hymenobacter nivis</name>
    <dbReference type="NCBI Taxonomy" id="1850093"/>
    <lineage>
        <taxon>Bacteria</taxon>
        <taxon>Pseudomonadati</taxon>
        <taxon>Bacteroidota</taxon>
        <taxon>Cytophagia</taxon>
        <taxon>Cytophagales</taxon>
        <taxon>Hymenobacteraceae</taxon>
        <taxon>Hymenobacter</taxon>
    </lineage>
</organism>
<dbReference type="Proteomes" id="UP000245999">
    <property type="component" value="Chromosome"/>
</dbReference>
<dbReference type="KEGG" id="hnv:DDQ68_04485"/>
<keyword evidence="1" id="KW-0812">Transmembrane</keyword>
<proteinExistence type="predicted"/>
<sequence length="66" mass="7482">MFTKHYPGDDWHRVVAPDPYLPHPYLLAAVPALVVIISTNNFGLLHFLYGGLIALYSLIMLLMHYA</sequence>
<keyword evidence="3" id="KW-1185">Reference proteome</keyword>
<feature type="transmembrane region" description="Helical" evidence="1">
    <location>
        <begin position="44"/>
        <end position="65"/>
    </location>
</feature>
<keyword evidence="1" id="KW-0472">Membrane</keyword>
<name>A0A2Z3GMG2_9BACT</name>
<reference evidence="3" key="1">
    <citation type="submission" date="2018-04" db="EMBL/GenBank/DDBJ databases">
        <title>Complete genome of Antarctic heterotrophic bacterium Hymenobacter nivis.</title>
        <authorList>
            <person name="Terashima M."/>
        </authorList>
    </citation>
    <scope>NUCLEOTIDE SEQUENCE [LARGE SCALE GENOMIC DNA]</scope>
    <source>
        <strain evidence="3">NBRC 111535</strain>
    </source>
</reference>
<keyword evidence="1" id="KW-1133">Transmembrane helix</keyword>
<dbReference type="EMBL" id="CP029145">
    <property type="protein sequence ID" value="AWM32115.1"/>
    <property type="molecule type" value="Genomic_DNA"/>
</dbReference>
<evidence type="ECO:0000313" key="2">
    <source>
        <dbReference type="EMBL" id="AWM32115.1"/>
    </source>
</evidence>
<protein>
    <submittedName>
        <fullName evidence="2">Uncharacterized protein</fullName>
    </submittedName>
</protein>
<evidence type="ECO:0000256" key="1">
    <source>
        <dbReference type="SAM" id="Phobius"/>
    </source>
</evidence>
<feature type="transmembrane region" description="Helical" evidence="1">
    <location>
        <begin position="20"/>
        <end position="37"/>
    </location>
</feature>
<dbReference type="AlphaFoldDB" id="A0A2Z3GMG2"/>
<accession>A0A2Z3GMG2</accession>